<evidence type="ECO:0000259" key="3">
    <source>
        <dbReference type="PROSITE" id="PS50102"/>
    </source>
</evidence>
<reference evidence="6 7" key="1">
    <citation type="submission" date="2025-04" db="UniProtKB">
        <authorList>
            <consortium name="RefSeq"/>
        </authorList>
    </citation>
    <scope>IDENTIFICATION</scope>
</reference>
<keyword evidence="1" id="KW-0694">RNA-binding</keyword>
<proteinExistence type="predicted"/>
<dbReference type="eggNOG" id="ENOG502RA3X">
    <property type="taxonomic scope" value="Eukaryota"/>
</dbReference>
<dbReference type="FunFam" id="2.30.30.490:FF:000017">
    <property type="entry name" value="Bromo-adjacent homology (BAH) domain-containing protein"/>
    <property type="match status" value="1"/>
</dbReference>
<dbReference type="GeneID" id="104595305"/>
<dbReference type="Pfam" id="PF01426">
    <property type="entry name" value="BAH"/>
    <property type="match status" value="1"/>
</dbReference>
<dbReference type="InterPro" id="IPR001025">
    <property type="entry name" value="BAH_dom"/>
</dbReference>
<dbReference type="PANTHER" id="PTHR47073">
    <property type="entry name" value="PROTEIN ANTI-SILENCING 1"/>
    <property type="match status" value="1"/>
</dbReference>
<feature type="region of interest" description="Disordered" evidence="2">
    <location>
        <begin position="205"/>
        <end position="228"/>
    </location>
</feature>
<feature type="domain" description="BAH" evidence="4">
    <location>
        <begin position="42"/>
        <end position="167"/>
    </location>
</feature>
<dbReference type="SUPFAM" id="SSF54928">
    <property type="entry name" value="RNA-binding domain, RBD"/>
    <property type="match status" value="1"/>
</dbReference>
<evidence type="ECO:0000313" key="7">
    <source>
        <dbReference type="RefSeq" id="XP_019052895.1"/>
    </source>
</evidence>
<dbReference type="STRING" id="4432.A0A1U7ZZV6"/>
<evidence type="ECO:0000259" key="4">
    <source>
        <dbReference type="PROSITE" id="PS51038"/>
    </source>
</evidence>
<name>A0A1U7ZZV6_NELNU</name>
<evidence type="ECO:0000313" key="5">
    <source>
        <dbReference type="Proteomes" id="UP000189703"/>
    </source>
</evidence>
<keyword evidence="5" id="KW-1185">Reference proteome</keyword>
<protein>
    <submittedName>
        <fullName evidence="6 7">Protein ANTI-SILENCING 1-like isoform X1</fullName>
    </submittedName>
</protein>
<evidence type="ECO:0000313" key="6">
    <source>
        <dbReference type="RefSeq" id="XP_010254288.1"/>
    </source>
</evidence>
<feature type="domain" description="RRM" evidence="3">
    <location>
        <begin position="422"/>
        <end position="498"/>
    </location>
</feature>
<feature type="compositionally biased region" description="Basic and acidic residues" evidence="2">
    <location>
        <begin position="212"/>
        <end position="228"/>
    </location>
</feature>
<organism evidence="5 6">
    <name type="scientific">Nelumbo nucifera</name>
    <name type="common">Sacred lotus</name>
    <dbReference type="NCBI Taxonomy" id="4432"/>
    <lineage>
        <taxon>Eukaryota</taxon>
        <taxon>Viridiplantae</taxon>
        <taxon>Streptophyta</taxon>
        <taxon>Embryophyta</taxon>
        <taxon>Tracheophyta</taxon>
        <taxon>Spermatophyta</taxon>
        <taxon>Magnoliopsida</taxon>
        <taxon>Proteales</taxon>
        <taxon>Nelumbonaceae</taxon>
        <taxon>Nelumbo</taxon>
    </lineage>
</organism>
<dbReference type="PANTHER" id="PTHR47073:SF2">
    <property type="entry name" value="PROTEIN ANTI-SILENCING 1"/>
    <property type="match status" value="1"/>
</dbReference>
<dbReference type="InterPro" id="IPR043151">
    <property type="entry name" value="BAH_sf"/>
</dbReference>
<dbReference type="GO" id="GO:0003682">
    <property type="term" value="F:chromatin binding"/>
    <property type="evidence" value="ECO:0007669"/>
    <property type="project" value="InterPro"/>
</dbReference>
<dbReference type="InterPro" id="IPR035979">
    <property type="entry name" value="RBD_domain_sf"/>
</dbReference>
<dbReference type="InterPro" id="IPR000504">
    <property type="entry name" value="RRM_dom"/>
</dbReference>
<dbReference type="OrthoDB" id="1896853at2759"/>
<dbReference type="AlphaFoldDB" id="A0A1U7ZZV6"/>
<dbReference type="Gene3D" id="2.30.30.490">
    <property type="match status" value="1"/>
</dbReference>
<dbReference type="Pfam" id="PF00076">
    <property type="entry name" value="RRM_1"/>
    <property type="match status" value="1"/>
</dbReference>
<dbReference type="RefSeq" id="XP_010254288.1">
    <property type="nucleotide sequence ID" value="XM_010255986.2"/>
</dbReference>
<dbReference type="GO" id="GO:0003723">
    <property type="term" value="F:RNA binding"/>
    <property type="evidence" value="ECO:0000318"/>
    <property type="project" value="GO_Central"/>
</dbReference>
<sequence>MQAMSHFEGVNKDCKLEWGKKKGVGGTNNDVQFYESFTYGNVEYILYDCVYLYTKGEPEPYIGKLVKIWEKADGKKKIKVVWFFRPIEIRNWLGDTVPCWNELFLASGQGVGLSNVNPLEVLVGKCNVICTSKDRRNPQPLSRDVKMADYIFYRTFDVGSCMISDNFEDAIDGIDVRYFFNKKKIQKFIPAPKVDKCCKYKTQEKSSPSRLDSSKAVDGAAKDGKDDHQTNAIMKGEELKETTRGKRQVLFLEENLPMLTTSFDKDQAKVGNISFRQDGADKGKSVKVLVHSDAPESRLSKKQRFLNQFTKPGDVEHNASFPSELGKESRTSVSQKLKVANMENAERSSEPFRKPLYKAKGEKVIVDDRATKLSGKSAPRLEGKARNTDNQVVGASKKPDRSKWFKQLSWEEATVRAHNQGTLILLENLDPSYTSKEVEDIIQQAFGESCTAKVIQRGTFSSPHNGQALAIFKKRDMADMVVAKLNRGCFMLPNGRPLIGSKGTLRKPSKTAKFVGHLVIEKLKYQKQPEEVRNAVSTSHFSQPNTIEYDMAVEWCLLMGQADLWWKALYQKHEEELESIKSQLKTR</sequence>
<dbReference type="PROSITE" id="PS50102">
    <property type="entry name" value="RRM"/>
    <property type="match status" value="1"/>
</dbReference>
<dbReference type="KEGG" id="nnu:104595305"/>
<dbReference type="OMA" id="NACWNAL"/>
<dbReference type="PROSITE" id="PS51038">
    <property type="entry name" value="BAH"/>
    <property type="match status" value="1"/>
</dbReference>
<gene>
    <name evidence="6 7" type="primary">LOC104595305</name>
</gene>
<dbReference type="Proteomes" id="UP000189703">
    <property type="component" value="Unplaced"/>
</dbReference>
<dbReference type="SMART" id="SM00439">
    <property type="entry name" value="BAH"/>
    <property type="match status" value="1"/>
</dbReference>
<evidence type="ECO:0000256" key="2">
    <source>
        <dbReference type="SAM" id="MobiDB-lite"/>
    </source>
</evidence>
<evidence type="ECO:0000256" key="1">
    <source>
        <dbReference type="PROSITE-ProRule" id="PRU00176"/>
    </source>
</evidence>
<dbReference type="RefSeq" id="XP_019052895.1">
    <property type="nucleotide sequence ID" value="XM_019197350.1"/>
</dbReference>
<accession>A0A1U7ZZV6</accession>